<dbReference type="Gene3D" id="1.20.144.10">
    <property type="entry name" value="Phosphatidic acid phosphatase type 2/haloperoxidase"/>
    <property type="match status" value="1"/>
</dbReference>
<gene>
    <name evidence="2" type="ORF">FIU21_03420</name>
</gene>
<evidence type="ECO:0000313" key="3">
    <source>
        <dbReference type="Proteomes" id="UP000500843"/>
    </source>
</evidence>
<evidence type="ECO:0000313" key="2">
    <source>
        <dbReference type="EMBL" id="QKH88032.1"/>
    </source>
</evidence>
<dbReference type="Pfam" id="PF01569">
    <property type="entry name" value="PAP2"/>
    <property type="match status" value="1"/>
</dbReference>
<dbReference type="SMART" id="SM00014">
    <property type="entry name" value="acidPPc"/>
    <property type="match status" value="1"/>
</dbReference>
<dbReference type="CDD" id="cd03394">
    <property type="entry name" value="PAP2_like_5"/>
    <property type="match status" value="1"/>
</dbReference>
<feature type="domain" description="Phosphatidic acid phosphatase type 2/haloperoxidase" evidence="1">
    <location>
        <begin position="149"/>
        <end position="249"/>
    </location>
</feature>
<sequence>MLIEEMKRFKELFFIPILFVCLCCQAKASAVLQDSIQLADSIKTVDSLSLVADTGLVPSIKCVPAEGEDKSCNTCKPHFDRIIYTCAPLIINGLIMKGQSRQFRGLRNDYIPRFDRSLDNYTQYLPAAVMLGLKVSGMKGRSSWGRMLASDAMSVALMAGIVNSLKYSAQVERPDGTDLRSFPSGHTATAFMTATMLNKEYGYRSPWIGVGAYTVAAATGLMRMANNKHWLSDVLTGAGIGIVATELGYYFTDLIFKNHGLRKADVEEKFDKLQKPSYVGLDFLINEPLGTYLNEKGSKVKVSRGCTSAVEGAYFFNPYIGVGGRFSVTRTSVIVDNVKAEDNVFDTWKLGGGAYFSYPLSERWLLGSKLLVVSVFYPDIKLTDDLIDSHHGVGFGTGLSLTFRVRQHYNVRFLMDYNLLPYRVSGVRTCFHSLGLGSSFVISF</sequence>
<protein>
    <submittedName>
        <fullName evidence="2">Phosphatase PAP2 family protein</fullName>
    </submittedName>
</protein>
<organism evidence="2 3">
    <name type="scientific">Prevotella melaninogenica</name>
    <dbReference type="NCBI Taxonomy" id="28132"/>
    <lineage>
        <taxon>Bacteria</taxon>
        <taxon>Pseudomonadati</taxon>
        <taxon>Bacteroidota</taxon>
        <taxon>Bacteroidia</taxon>
        <taxon>Bacteroidales</taxon>
        <taxon>Prevotellaceae</taxon>
        <taxon>Prevotella</taxon>
    </lineage>
</organism>
<dbReference type="InterPro" id="IPR000326">
    <property type="entry name" value="PAP2/HPO"/>
</dbReference>
<dbReference type="SUPFAM" id="SSF48317">
    <property type="entry name" value="Acid phosphatase/Vanadium-dependent haloperoxidase"/>
    <property type="match status" value="1"/>
</dbReference>
<dbReference type="EMBL" id="CP054010">
    <property type="protein sequence ID" value="QKH88032.1"/>
    <property type="molecule type" value="Genomic_DNA"/>
</dbReference>
<evidence type="ECO:0000259" key="1">
    <source>
        <dbReference type="SMART" id="SM00014"/>
    </source>
</evidence>
<dbReference type="Proteomes" id="UP000500843">
    <property type="component" value="Chromosome 1"/>
</dbReference>
<dbReference type="InterPro" id="IPR036938">
    <property type="entry name" value="PAP2/HPO_sf"/>
</dbReference>
<accession>A0A7D4FVZ5</accession>
<reference evidence="2 3" key="1">
    <citation type="submission" date="2020-05" db="EMBL/GenBank/DDBJ databases">
        <title>FDA dAtabase for Regulatory Grade micrObial Sequences (FDA-ARGOS): Supporting development and validation of Infectious Disease Dx tests.</title>
        <authorList>
            <person name="Moreno J."/>
            <person name="Tallon L."/>
            <person name="Sadzewicz L."/>
            <person name="Zhao X."/>
            <person name="Vavikolanu K."/>
            <person name="Mehta A."/>
            <person name="Aluvathingal J."/>
            <person name="Nadendla S."/>
            <person name="Myers T."/>
            <person name="Yan Y."/>
            <person name="Sichtig H."/>
        </authorList>
    </citation>
    <scope>NUCLEOTIDE SEQUENCE [LARGE SCALE GENOMIC DNA]</scope>
    <source>
        <strain evidence="2 3">FDAARGOS_760</strain>
    </source>
</reference>
<proteinExistence type="predicted"/>
<dbReference type="AlphaFoldDB" id="A0A7D4FVZ5"/>
<name>A0A7D4FVZ5_9BACT</name>